<dbReference type="GO" id="GO:0016018">
    <property type="term" value="F:cyclosporin A binding"/>
    <property type="evidence" value="ECO:0007669"/>
    <property type="project" value="TreeGrafter"/>
</dbReference>
<dbReference type="GO" id="GO:0005737">
    <property type="term" value="C:cytoplasm"/>
    <property type="evidence" value="ECO:0007669"/>
    <property type="project" value="TreeGrafter"/>
</dbReference>
<keyword evidence="9" id="KW-1185">Reference proteome</keyword>
<accession>A0AAV1SDQ1</accession>
<keyword evidence="5" id="KW-0413">Isomerase</keyword>
<evidence type="ECO:0000256" key="1">
    <source>
        <dbReference type="ARBA" id="ARBA00000971"/>
    </source>
</evidence>
<comment type="similarity">
    <text evidence="2">Belongs to the cyclophilin-type PPIase family.</text>
</comment>
<dbReference type="Pfam" id="PF00160">
    <property type="entry name" value="Pro_isomerase"/>
    <property type="match status" value="1"/>
</dbReference>
<gene>
    <name evidence="8" type="ORF">DCAF_LOCUS21268</name>
</gene>
<feature type="transmembrane region" description="Helical" evidence="6">
    <location>
        <begin position="52"/>
        <end position="75"/>
    </location>
</feature>
<protein>
    <recommendedName>
        <fullName evidence="3">peptidylprolyl isomerase</fullName>
        <ecNumber evidence="3">5.2.1.8</ecNumber>
    </recommendedName>
</protein>
<feature type="domain" description="PPIase cyclophilin-type" evidence="7">
    <location>
        <begin position="96"/>
        <end position="330"/>
    </location>
</feature>
<comment type="catalytic activity">
    <reaction evidence="1">
        <text>[protein]-peptidylproline (omega=180) = [protein]-peptidylproline (omega=0)</text>
        <dbReference type="Rhea" id="RHEA:16237"/>
        <dbReference type="Rhea" id="RHEA-COMP:10747"/>
        <dbReference type="Rhea" id="RHEA-COMP:10748"/>
        <dbReference type="ChEBI" id="CHEBI:83833"/>
        <dbReference type="ChEBI" id="CHEBI:83834"/>
        <dbReference type="EC" id="5.2.1.8"/>
    </reaction>
</comment>
<keyword evidence="6" id="KW-0812">Transmembrane</keyword>
<evidence type="ECO:0000259" key="7">
    <source>
        <dbReference type="PROSITE" id="PS50072"/>
    </source>
</evidence>
<comment type="caution">
    <text evidence="8">The sequence shown here is derived from an EMBL/GenBank/DDBJ whole genome shotgun (WGS) entry which is preliminary data.</text>
</comment>
<sequence>MITTTRNAQTGYSQTPTLNCHGRALTSRSHYASNFPIMQLSRAPSIKNRRMACINSMANVTTYLILCFGMSWALVSHITLLYQDVELQAKVTTKCFFDVEVGGETLGRIVVGLFGDVVPKTAENFRALCTGDKGFGYKGCSFHRIIKDFMIQGGDFTRGDGTGGESIYGSRFKDESFALKHVGPGVLSMANAGPDTNGSQFFICTVKMWRDTFSSMFGSGKIALKRNVKCLEIAFQSKCHLKLSACHRGTLETRMLRRKEGYGSLLVFLIRKTPWLDNRHVVFGHVIDGMDVVRKLESVETSRIIQFSRGQSPPRFCISSGKLHQPLIEM</sequence>
<dbReference type="FunFam" id="2.40.100.10:FF:000025">
    <property type="entry name" value="Peptidyl-prolyl cis-trans isomerase CYP19-2"/>
    <property type="match status" value="1"/>
</dbReference>
<organism evidence="8 9">
    <name type="scientific">Dovyalis caffra</name>
    <dbReference type="NCBI Taxonomy" id="77055"/>
    <lineage>
        <taxon>Eukaryota</taxon>
        <taxon>Viridiplantae</taxon>
        <taxon>Streptophyta</taxon>
        <taxon>Embryophyta</taxon>
        <taxon>Tracheophyta</taxon>
        <taxon>Spermatophyta</taxon>
        <taxon>Magnoliopsida</taxon>
        <taxon>eudicotyledons</taxon>
        <taxon>Gunneridae</taxon>
        <taxon>Pentapetalae</taxon>
        <taxon>rosids</taxon>
        <taxon>fabids</taxon>
        <taxon>Malpighiales</taxon>
        <taxon>Salicaceae</taxon>
        <taxon>Flacourtieae</taxon>
        <taxon>Dovyalis</taxon>
    </lineage>
</organism>
<evidence type="ECO:0000313" key="9">
    <source>
        <dbReference type="Proteomes" id="UP001314170"/>
    </source>
</evidence>
<dbReference type="SUPFAM" id="SSF50891">
    <property type="entry name" value="Cyclophilin-like"/>
    <property type="match status" value="1"/>
</dbReference>
<keyword evidence="4" id="KW-0697">Rotamase</keyword>
<dbReference type="AlphaFoldDB" id="A0AAV1SDQ1"/>
<dbReference type="PRINTS" id="PR00153">
    <property type="entry name" value="CSAPPISMRASE"/>
</dbReference>
<dbReference type="PROSITE" id="PS00170">
    <property type="entry name" value="CSA_PPIASE_1"/>
    <property type="match status" value="1"/>
</dbReference>
<dbReference type="Gene3D" id="2.40.100.10">
    <property type="entry name" value="Cyclophilin-like"/>
    <property type="match status" value="2"/>
</dbReference>
<dbReference type="GO" id="GO:0003755">
    <property type="term" value="F:peptidyl-prolyl cis-trans isomerase activity"/>
    <property type="evidence" value="ECO:0007669"/>
    <property type="project" value="UniProtKB-KW"/>
</dbReference>
<dbReference type="PANTHER" id="PTHR11071:SF420">
    <property type="entry name" value="PEPTIDYL-PROLYL CIS-TRANS ISOMERASE CYP20-3, CHLOROPLASTIC"/>
    <property type="match status" value="1"/>
</dbReference>
<dbReference type="GO" id="GO:0006457">
    <property type="term" value="P:protein folding"/>
    <property type="evidence" value="ECO:0007669"/>
    <property type="project" value="InterPro"/>
</dbReference>
<name>A0AAV1SDQ1_9ROSI</name>
<dbReference type="InterPro" id="IPR020892">
    <property type="entry name" value="Cyclophilin-type_PPIase_CS"/>
</dbReference>
<proteinExistence type="inferred from homology"/>
<evidence type="ECO:0000256" key="5">
    <source>
        <dbReference type="ARBA" id="ARBA00023235"/>
    </source>
</evidence>
<dbReference type="InterPro" id="IPR029000">
    <property type="entry name" value="Cyclophilin-like_dom_sf"/>
</dbReference>
<evidence type="ECO:0000256" key="4">
    <source>
        <dbReference type="ARBA" id="ARBA00023110"/>
    </source>
</evidence>
<dbReference type="PROSITE" id="PS50072">
    <property type="entry name" value="CSA_PPIASE_2"/>
    <property type="match status" value="1"/>
</dbReference>
<dbReference type="PANTHER" id="PTHR11071">
    <property type="entry name" value="PEPTIDYL-PROLYL CIS-TRANS ISOMERASE"/>
    <property type="match status" value="1"/>
</dbReference>
<evidence type="ECO:0000256" key="2">
    <source>
        <dbReference type="ARBA" id="ARBA00007365"/>
    </source>
</evidence>
<dbReference type="InterPro" id="IPR002130">
    <property type="entry name" value="Cyclophilin-type_PPIase_dom"/>
</dbReference>
<evidence type="ECO:0000313" key="8">
    <source>
        <dbReference type="EMBL" id="CAK7348567.1"/>
    </source>
</evidence>
<evidence type="ECO:0000256" key="3">
    <source>
        <dbReference type="ARBA" id="ARBA00013194"/>
    </source>
</evidence>
<reference evidence="8 9" key="1">
    <citation type="submission" date="2024-01" db="EMBL/GenBank/DDBJ databases">
        <authorList>
            <person name="Waweru B."/>
        </authorList>
    </citation>
    <scope>NUCLEOTIDE SEQUENCE [LARGE SCALE GENOMIC DNA]</scope>
</reference>
<keyword evidence="6" id="KW-0472">Membrane</keyword>
<evidence type="ECO:0000256" key="6">
    <source>
        <dbReference type="SAM" id="Phobius"/>
    </source>
</evidence>
<keyword evidence="6" id="KW-1133">Transmembrane helix</keyword>
<dbReference type="Proteomes" id="UP001314170">
    <property type="component" value="Unassembled WGS sequence"/>
</dbReference>
<dbReference type="EMBL" id="CAWUPB010001173">
    <property type="protein sequence ID" value="CAK7348567.1"/>
    <property type="molecule type" value="Genomic_DNA"/>
</dbReference>
<dbReference type="EC" id="5.2.1.8" evidence="3"/>